<gene>
    <name evidence="7" type="ORF">GRG538_LOCUS27693</name>
    <name evidence="6" type="ORF">TIS948_LOCUS5364</name>
</gene>
<dbReference type="Pfam" id="PF03298">
    <property type="entry name" value="Stanniocalcin"/>
    <property type="match status" value="1"/>
</dbReference>
<dbReference type="OrthoDB" id="9970481at2759"/>
<evidence type="ECO:0000313" key="6">
    <source>
        <dbReference type="EMBL" id="CAF3075940.1"/>
    </source>
</evidence>
<evidence type="ECO:0000256" key="1">
    <source>
        <dbReference type="ARBA" id="ARBA00008693"/>
    </source>
</evidence>
<keyword evidence="4" id="KW-1015">Disulfide bond</keyword>
<accession>A0A817MCQ1</accession>
<keyword evidence="5" id="KW-0472">Membrane</keyword>
<dbReference type="GO" id="GO:0005179">
    <property type="term" value="F:hormone activity"/>
    <property type="evidence" value="ECO:0007669"/>
    <property type="project" value="UniProtKB-KW"/>
</dbReference>
<dbReference type="EMBL" id="CAJNYT010004784">
    <property type="protein sequence ID" value="CAF3691104.1"/>
    <property type="molecule type" value="Genomic_DNA"/>
</dbReference>
<evidence type="ECO:0000256" key="3">
    <source>
        <dbReference type="ARBA" id="ARBA00022702"/>
    </source>
</evidence>
<keyword evidence="5" id="KW-0812">Transmembrane</keyword>
<dbReference type="GO" id="GO:0006874">
    <property type="term" value="P:intracellular calcium ion homeostasis"/>
    <property type="evidence" value="ECO:0007669"/>
    <property type="project" value="TreeGrafter"/>
</dbReference>
<dbReference type="Proteomes" id="UP000663872">
    <property type="component" value="Unassembled WGS sequence"/>
</dbReference>
<comment type="subunit">
    <text evidence="2">Homodimer; disulfide-linked.</text>
</comment>
<evidence type="ECO:0000313" key="7">
    <source>
        <dbReference type="EMBL" id="CAF3691104.1"/>
    </source>
</evidence>
<evidence type="ECO:0000256" key="4">
    <source>
        <dbReference type="ARBA" id="ARBA00023157"/>
    </source>
</evidence>
<comment type="similarity">
    <text evidence="1">Belongs to the stanniocalcin family.</text>
</comment>
<keyword evidence="5" id="KW-1133">Transmembrane helix</keyword>
<evidence type="ECO:0000256" key="5">
    <source>
        <dbReference type="SAM" id="Phobius"/>
    </source>
</evidence>
<evidence type="ECO:0000313" key="8">
    <source>
        <dbReference type="Proteomes" id="UP000663825"/>
    </source>
</evidence>
<dbReference type="AlphaFoldDB" id="A0A817MCQ1"/>
<dbReference type="Proteomes" id="UP000663825">
    <property type="component" value="Unassembled WGS sequence"/>
</dbReference>
<sequence length="779" mass="85381">MVTNSLRGNRWIWFVLVILFLVALAICGMIVLSLIPIFLPDSSSDPVEQYESITVIYDLPNRLDNELINIRHDQLNDVQNMVFEQLLNTILANDRHTQNVQLSTVKGITNGTDQQQKTENITLEKYAVVVKKNAIHALPQSVLATKSLVRLVRGISGQPKDTTSQLYLSGVLIFLNGCSRSCRLKILGYMQNELLLNIDVERETYMQIFRVANTTTFTTSGEATTKIMMNTTTTATSTTLVTTSPNKSSYFLSEADITLLNVDENQFNELNKTIVLQLSSPILDTNNYTVFANENNIVNNTNTTSSITIFEQFAADYVLISLFAIDINGFPIFASFDLYFGSISMPVRVVFSNGTAAAGVTVTANLTDSPRVSQAGVTDGNGSITFKNVPLRTISLLARTKDNLIGFTGVAASTKITTIVLSSTDNADTLTKSVIFDKYQREIMINASVYNSKQGYSSKFSVPGFTITTAGEGLTSTFRQFMTDANSTKIYVRYKFVTSEVPGGYFGSRYNDYYSVSIRSESGQFESISQSMNALGLGAFDYASGATDWFVLALSLSGKPELIRIDVGVANVGDSAFQSSVVVDQISADKCEKCDDCVQCKSDPMCENTCNNPPIKSCNFYTNCMEKKVSCGPDGYAIGYGSKFCNKFAHNLATFTSSGVTWVYTTMNCLQKALVSPLKNCEDNCQVLRQIAFDSHPSCYNLAPGVCSLRFSDWAAIFSIVGNDLFTLEGLTQATKTIPGCSSRLATDISSAIGNAAVSTEEKIRLNILLAWLKLASYF</sequence>
<comment type="caution">
    <text evidence="6">The sequence shown here is derived from an EMBL/GenBank/DDBJ whole genome shotgun (WGS) entry which is preliminary data.</text>
</comment>
<proteinExistence type="inferred from homology"/>
<dbReference type="EMBL" id="CAJNXB010000603">
    <property type="protein sequence ID" value="CAF3075940.1"/>
    <property type="molecule type" value="Genomic_DNA"/>
</dbReference>
<feature type="transmembrane region" description="Helical" evidence="5">
    <location>
        <begin position="12"/>
        <end position="39"/>
    </location>
</feature>
<reference evidence="6" key="1">
    <citation type="submission" date="2021-02" db="EMBL/GenBank/DDBJ databases">
        <authorList>
            <person name="Nowell W R."/>
        </authorList>
    </citation>
    <scope>NUCLEOTIDE SEQUENCE</scope>
</reference>
<name>A0A817MCQ1_9BILA</name>
<dbReference type="PANTHER" id="PTHR11245:SF6">
    <property type="entry name" value="DUF19 DOMAIN-CONTAINING PROTEIN"/>
    <property type="match status" value="1"/>
</dbReference>
<protein>
    <submittedName>
        <fullName evidence="6">Uncharacterized protein</fullName>
    </submittedName>
</protein>
<dbReference type="GO" id="GO:0005615">
    <property type="term" value="C:extracellular space"/>
    <property type="evidence" value="ECO:0007669"/>
    <property type="project" value="TreeGrafter"/>
</dbReference>
<keyword evidence="3" id="KW-0372">Hormone</keyword>
<dbReference type="PANTHER" id="PTHR11245">
    <property type="entry name" value="STANNIOCALCIN"/>
    <property type="match status" value="1"/>
</dbReference>
<dbReference type="InterPro" id="IPR004978">
    <property type="entry name" value="Stanniocalcin"/>
</dbReference>
<organism evidence="6 8">
    <name type="scientific">Rotaria socialis</name>
    <dbReference type="NCBI Taxonomy" id="392032"/>
    <lineage>
        <taxon>Eukaryota</taxon>
        <taxon>Metazoa</taxon>
        <taxon>Spiralia</taxon>
        <taxon>Gnathifera</taxon>
        <taxon>Rotifera</taxon>
        <taxon>Eurotatoria</taxon>
        <taxon>Bdelloidea</taxon>
        <taxon>Philodinida</taxon>
        <taxon>Philodinidae</taxon>
        <taxon>Rotaria</taxon>
    </lineage>
</organism>
<evidence type="ECO:0000256" key="2">
    <source>
        <dbReference type="ARBA" id="ARBA00011748"/>
    </source>
</evidence>